<feature type="transmembrane region" description="Helical" evidence="5">
    <location>
        <begin position="23"/>
        <end position="46"/>
    </location>
</feature>
<dbReference type="OrthoDB" id="5421146at2"/>
<evidence type="ECO:0000256" key="4">
    <source>
        <dbReference type="ARBA" id="ARBA00023136"/>
    </source>
</evidence>
<dbReference type="Pfam" id="PF07264">
    <property type="entry name" value="EI24"/>
    <property type="match status" value="1"/>
</dbReference>
<evidence type="ECO:0008006" key="8">
    <source>
        <dbReference type="Google" id="ProtNLM"/>
    </source>
</evidence>
<keyword evidence="2 5" id="KW-0812">Transmembrane</keyword>
<evidence type="ECO:0000256" key="5">
    <source>
        <dbReference type="SAM" id="Phobius"/>
    </source>
</evidence>
<reference evidence="6 7" key="1">
    <citation type="submission" date="2019-12" db="EMBL/GenBank/DDBJ databases">
        <title>Genomic-based taxomic classification of the family Erythrobacteraceae.</title>
        <authorList>
            <person name="Xu L."/>
        </authorList>
    </citation>
    <scope>NUCLEOTIDE SEQUENCE [LARGE SCALE GENOMIC DNA]</scope>
    <source>
        <strain evidence="6 7">M0322</strain>
    </source>
</reference>
<evidence type="ECO:0000313" key="7">
    <source>
        <dbReference type="Proteomes" id="UP000466966"/>
    </source>
</evidence>
<evidence type="ECO:0000256" key="3">
    <source>
        <dbReference type="ARBA" id="ARBA00022989"/>
    </source>
</evidence>
<feature type="transmembrane region" description="Helical" evidence="5">
    <location>
        <begin position="66"/>
        <end position="95"/>
    </location>
</feature>
<sequence>MPPVLTSLLLALRQLGDGRVLRVLGKSLGVSLLLFALLAVTLWWGLDALLAWAGLDEQVLAGGGALRGLASLALTLLGLWLGWRIIAMAVIGFFAEDVVRAVEQRHYPQAASAARDLSFVQGLRASLVAAGRALLFNLLALPLALLLMATGIGPALLFWLVNALLVGRELADMVWQRHAHAHPRFQPGLHPVGQGERLVLGGAITLLLALPFVALLAPVLGAAAAAHLVHRKSLS</sequence>
<feature type="transmembrane region" description="Helical" evidence="5">
    <location>
        <begin position="134"/>
        <end position="161"/>
    </location>
</feature>
<gene>
    <name evidence="6" type="ORF">GRI99_02325</name>
</gene>
<dbReference type="InterPro" id="IPR059112">
    <property type="entry name" value="CysZ/EI24"/>
</dbReference>
<comment type="caution">
    <text evidence="6">The sequence shown here is derived from an EMBL/GenBank/DDBJ whole genome shotgun (WGS) entry which is preliminary data.</text>
</comment>
<dbReference type="RefSeq" id="WP_160770381.1">
    <property type="nucleotide sequence ID" value="NZ_WTYV01000001.1"/>
</dbReference>
<name>A0A844YTX3_9SPHN</name>
<dbReference type="Proteomes" id="UP000466966">
    <property type="component" value="Unassembled WGS sequence"/>
</dbReference>
<organism evidence="6 7">
    <name type="scientific">Alteraurantiacibacter buctensis</name>
    <dbReference type="NCBI Taxonomy" id="1503981"/>
    <lineage>
        <taxon>Bacteria</taxon>
        <taxon>Pseudomonadati</taxon>
        <taxon>Pseudomonadota</taxon>
        <taxon>Alphaproteobacteria</taxon>
        <taxon>Sphingomonadales</taxon>
        <taxon>Erythrobacteraceae</taxon>
        <taxon>Alteraurantiacibacter</taxon>
    </lineage>
</organism>
<keyword evidence="7" id="KW-1185">Reference proteome</keyword>
<comment type="subcellular location">
    <subcellularLocation>
        <location evidence="1">Membrane</location>
        <topology evidence="1">Multi-pass membrane protein</topology>
    </subcellularLocation>
</comment>
<dbReference type="AlphaFoldDB" id="A0A844YTX3"/>
<proteinExistence type="predicted"/>
<protein>
    <recommendedName>
        <fullName evidence="8">EI24 domain-containing protein</fullName>
    </recommendedName>
</protein>
<keyword evidence="4 5" id="KW-0472">Membrane</keyword>
<evidence type="ECO:0000256" key="1">
    <source>
        <dbReference type="ARBA" id="ARBA00004141"/>
    </source>
</evidence>
<dbReference type="EMBL" id="WTYV01000001">
    <property type="protein sequence ID" value="MXO70466.1"/>
    <property type="molecule type" value="Genomic_DNA"/>
</dbReference>
<keyword evidence="3 5" id="KW-1133">Transmembrane helix</keyword>
<evidence type="ECO:0000313" key="6">
    <source>
        <dbReference type="EMBL" id="MXO70466.1"/>
    </source>
</evidence>
<accession>A0A844YTX3</accession>
<evidence type="ECO:0000256" key="2">
    <source>
        <dbReference type="ARBA" id="ARBA00022692"/>
    </source>
</evidence>
<feature type="transmembrane region" description="Helical" evidence="5">
    <location>
        <begin position="198"/>
        <end position="229"/>
    </location>
</feature>